<dbReference type="PATRIC" id="fig|517011.3.peg.1144"/>
<feature type="region of interest" description="Disordered" evidence="1">
    <location>
        <begin position="521"/>
        <end position="543"/>
    </location>
</feature>
<organism evidence="2 3">
    <name type="scientific">Stenotrophomonas chelatiphaga</name>
    <dbReference type="NCBI Taxonomy" id="517011"/>
    <lineage>
        <taxon>Bacteria</taxon>
        <taxon>Pseudomonadati</taxon>
        <taxon>Pseudomonadota</taxon>
        <taxon>Gammaproteobacteria</taxon>
        <taxon>Lysobacterales</taxon>
        <taxon>Lysobacteraceae</taxon>
        <taxon>Stenotrophomonas</taxon>
    </lineage>
</organism>
<gene>
    <name evidence="2" type="ORF">ABB28_07590</name>
</gene>
<keyword evidence="3" id="KW-1185">Reference proteome</keyword>
<evidence type="ECO:0000313" key="2">
    <source>
        <dbReference type="EMBL" id="KRG74233.1"/>
    </source>
</evidence>
<sequence length="700" mass="74763">MRTAPILVTSAEWTATGLEFVATAETHAVTIAILPSGDAQSSGAAADCELGAAVLTALQTEATVFEPAGANGWTLGPESQTVSLAQQAGCDGLRLDAASNATGVVLFKRLNNLVAGTVYHVAFELDVVDIPPPDAGTDVDGFDPADLSLSVDGARFIEPRTIWPRGLPWRLDGTFVANADSMIVALENDLPHRYPLRLLSVHVRPVLGGAPDPLDPAAPYRDVTDFQSSTDPFNGWHLGAAAAGSVLVPWPRHEQTPATTVLQGPADQGAAALGPVLLKTFSGLKKGSTYLFQVAVHRRCIALPDTLRPIWVMELDGKVLAGPIHLTGGRTWAYYGFTFQPTAQTHTLSIRSIDHPAPDGAVHAPGSNFVINHLLVRELQAHQTEFARDGMQGWAVSPEPAIAELGTEGLLLHTSACPAGSAVGKHFRHLEAGTRYVVRAEVDIPASQRAAGTPPLRAVFTADDSLLSSEHSIQGPETIDAEFLTGSGDLAGVTQLDLSLRVLAQAQSTLRIRSISLDDVPRLDPTPPPRIRQARGAAPLSGRRHHHLTDFEDAHDPLNGWSQSSGGRLELARELNEDGAPNTFMRGIAPARCAQSRGMVMGREFSPLTPGADYHFSMKARRTGASDVHACPLLAFKLDGVTQTADVRIDSSNWVTVGFAFRAVREHHHIVIWARSHFPPGSPLVTGTNLDLDELVLKQV</sequence>
<comment type="caution">
    <text evidence="2">The sequence shown here is derived from an EMBL/GenBank/DDBJ whole genome shotgun (WGS) entry which is preliminary data.</text>
</comment>
<dbReference type="EMBL" id="LDJK01000028">
    <property type="protein sequence ID" value="KRG74233.1"/>
    <property type="molecule type" value="Genomic_DNA"/>
</dbReference>
<accession>A0A0R0CWR4</accession>
<evidence type="ECO:0008006" key="4">
    <source>
        <dbReference type="Google" id="ProtNLM"/>
    </source>
</evidence>
<name>A0A0R0CWR4_9GAMM</name>
<reference evidence="2 3" key="1">
    <citation type="submission" date="2015-05" db="EMBL/GenBank/DDBJ databases">
        <title>Genome sequencing and analysis of members of genus Stenotrophomonas.</title>
        <authorList>
            <person name="Patil P.P."/>
            <person name="Midha S."/>
            <person name="Patil P.B."/>
        </authorList>
    </citation>
    <scope>NUCLEOTIDE SEQUENCE [LARGE SCALE GENOMIC DNA]</scope>
    <source>
        <strain evidence="2 3">DSM 21508</strain>
    </source>
</reference>
<evidence type="ECO:0000313" key="3">
    <source>
        <dbReference type="Proteomes" id="UP000051386"/>
    </source>
</evidence>
<evidence type="ECO:0000256" key="1">
    <source>
        <dbReference type="SAM" id="MobiDB-lite"/>
    </source>
</evidence>
<proteinExistence type="predicted"/>
<dbReference type="Proteomes" id="UP000051386">
    <property type="component" value="Unassembled WGS sequence"/>
</dbReference>
<dbReference type="AlphaFoldDB" id="A0A0R0CWR4"/>
<protein>
    <recommendedName>
        <fullName evidence="4">CBM-cenC domain-containing protein</fullName>
    </recommendedName>
</protein>